<dbReference type="CDD" id="cd02440">
    <property type="entry name" value="AdoMet_MTases"/>
    <property type="match status" value="1"/>
</dbReference>
<dbReference type="Pfam" id="PF02527">
    <property type="entry name" value="GidB"/>
    <property type="match status" value="1"/>
</dbReference>
<evidence type="ECO:0000313" key="8">
    <source>
        <dbReference type="Proteomes" id="UP000001916"/>
    </source>
</evidence>
<name>D7BES2_ALLS1</name>
<evidence type="ECO:0000256" key="3">
    <source>
        <dbReference type="ARBA" id="ARBA00022603"/>
    </source>
</evidence>
<evidence type="ECO:0000256" key="4">
    <source>
        <dbReference type="ARBA" id="ARBA00022679"/>
    </source>
</evidence>
<sequence>MPLSDDSRRLLELSLGELGLPLPSSQQLEQLSRLYDLLLEANTRTNLTAITDERGFVLKHLVDSLTCELSQLLEGQQRVIDVGTGAGFPGLPLKIVKPALDMTLLEATRKKVEYLDQASQALGLKNIRTLWGRAEEQAHRPELREVFDRALVRAVGTTATVAELCLPFVRVGGYLLVQKGPEVEAELGPANKAIRALGGKLVEIIKLRLPGIGDQRKLLVIEKNTETPPRYPRRPGVPAKHPLF</sequence>
<evidence type="ECO:0000256" key="5">
    <source>
        <dbReference type="ARBA" id="ARBA00022691"/>
    </source>
</evidence>
<dbReference type="PANTHER" id="PTHR31760">
    <property type="entry name" value="S-ADENOSYL-L-METHIONINE-DEPENDENT METHYLTRANSFERASES SUPERFAMILY PROTEIN"/>
    <property type="match status" value="1"/>
</dbReference>
<feature type="binding site" evidence="6">
    <location>
        <position position="83"/>
    </location>
    <ligand>
        <name>S-adenosyl-L-methionine</name>
        <dbReference type="ChEBI" id="CHEBI:59789"/>
    </ligand>
</feature>
<dbReference type="EC" id="2.1.1.-" evidence="6"/>
<dbReference type="AlphaFoldDB" id="D7BES2"/>
<keyword evidence="4 6" id="KW-0808">Transferase</keyword>
<dbReference type="Gene3D" id="3.40.50.150">
    <property type="entry name" value="Vaccinia Virus protein VP39"/>
    <property type="match status" value="1"/>
</dbReference>
<dbReference type="InterPro" id="IPR003682">
    <property type="entry name" value="rRNA_ssu_MeTfrase_G"/>
</dbReference>
<comment type="subcellular location">
    <subcellularLocation>
        <location evidence="6">Cytoplasm</location>
    </subcellularLocation>
</comment>
<dbReference type="EMBL" id="CP002042">
    <property type="protein sequence ID" value="ADH65018.1"/>
    <property type="molecule type" value="Genomic_DNA"/>
</dbReference>
<dbReference type="GO" id="GO:0070043">
    <property type="term" value="F:rRNA (guanine-N7-)-methyltransferase activity"/>
    <property type="evidence" value="ECO:0007669"/>
    <property type="project" value="UniProtKB-UniRule"/>
</dbReference>
<keyword evidence="3 6" id="KW-0489">Methyltransferase</keyword>
<evidence type="ECO:0000313" key="7">
    <source>
        <dbReference type="EMBL" id="ADH65018.1"/>
    </source>
</evidence>
<reference evidence="7 8" key="1">
    <citation type="journal article" date="2010" name="Stand. Genomic Sci.">
        <title>Complete genome sequence of Meiothermus silvanus type strain (VI-R2).</title>
        <authorList>
            <person name="Sikorski J."/>
            <person name="Tindall B.J."/>
            <person name="Lowry S."/>
            <person name="Lucas S."/>
            <person name="Nolan M."/>
            <person name="Copeland A."/>
            <person name="Glavina Del Rio T."/>
            <person name="Tice H."/>
            <person name="Cheng J.F."/>
            <person name="Han C."/>
            <person name="Pitluck S."/>
            <person name="Liolios K."/>
            <person name="Ivanova N."/>
            <person name="Mavromatis K."/>
            <person name="Mikhailova N."/>
            <person name="Pati A."/>
            <person name="Goodwin L."/>
            <person name="Chen A."/>
            <person name="Palaniappan K."/>
            <person name="Land M."/>
            <person name="Hauser L."/>
            <person name="Chang Y.J."/>
            <person name="Jeffries C.D."/>
            <person name="Rohde M."/>
            <person name="Goker M."/>
            <person name="Woyke T."/>
            <person name="Bristow J."/>
            <person name="Eisen J.A."/>
            <person name="Markowitz V."/>
            <person name="Hugenholtz P."/>
            <person name="Kyrpides N.C."/>
            <person name="Klenk H.P."/>
            <person name="Lapidus A."/>
        </authorList>
    </citation>
    <scope>NUCLEOTIDE SEQUENCE [LARGE SCALE GENOMIC DNA]</scope>
    <source>
        <strain evidence="8">ATCC 700542 / DSM 9946 / VI-R2</strain>
    </source>
</reference>
<dbReference type="RefSeq" id="WP_013159544.1">
    <property type="nucleotide sequence ID" value="NC_014212.1"/>
</dbReference>
<comment type="similarity">
    <text evidence="6">Belongs to the methyltransferase superfamily. RNA methyltransferase RsmG family.</text>
</comment>
<comment type="function">
    <text evidence="6">Specifically methylates the N7 position of a guanine in 16S rRNA.</text>
</comment>
<dbReference type="InterPro" id="IPR029063">
    <property type="entry name" value="SAM-dependent_MTases_sf"/>
</dbReference>
<evidence type="ECO:0000256" key="2">
    <source>
        <dbReference type="ARBA" id="ARBA00022552"/>
    </source>
</evidence>
<evidence type="ECO:0000256" key="1">
    <source>
        <dbReference type="ARBA" id="ARBA00022490"/>
    </source>
</evidence>
<feature type="binding site" evidence="6">
    <location>
        <begin position="134"/>
        <end position="135"/>
    </location>
    <ligand>
        <name>S-adenosyl-L-methionine</name>
        <dbReference type="ChEBI" id="CHEBI:59789"/>
    </ligand>
</feature>
<dbReference type="eggNOG" id="COG0357">
    <property type="taxonomic scope" value="Bacteria"/>
</dbReference>
<keyword evidence="8" id="KW-1185">Reference proteome</keyword>
<proteinExistence type="inferred from homology"/>
<dbReference type="GO" id="GO:0005829">
    <property type="term" value="C:cytosol"/>
    <property type="evidence" value="ECO:0007669"/>
    <property type="project" value="TreeGrafter"/>
</dbReference>
<feature type="binding site" evidence="6">
    <location>
        <begin position="106"/>
        <end position="108"/>
    </location>
    <ligand>
        <name>S-adenosyl-L-methionine</name>
        <dbReference type="ChEBI" id="CHEBI:59789"/>
    </ligand>
</feature>
<gene>
    <name evidence="6" type="primary">rsmG</name>
    <name evidence="7" type="ordered locus">Mesil_3195</name>
</gene>
<dbReference type="FunFam" id="3.40.50.150:FF:000041">
    <property type="entry name" value="Ribosomal RNA small subunit methyltransferase G"/>
    <property type="match status" value="1"/>
</dbReference>
<protein>
    <recommendedName>
        <fullName evidence="6">Ribosomal RNA small subunit methyltransferase G</fullName>
        <ecNumber evidence="6">2.1.1.-</ecNumber>
    </recommendedName>
    <alternativeName>
        <fullName evidence="6">16S rRNA 7-methylguanosine methyltransferase</fullName>
        <shortName evidence="6">16S rRNA m7G methyltransferase</shortName>
    </alternativeName>
</protein>
<keyword evidence="1 6" id="KW-0963">Cytoplasm</keyword>
<feature type="binding site" evidence="6">
    <location>
        <position position="153"/>
    </location>
    <ligand>
        <name>S-adenosyl-L-methionine</name>
        <dbReference type="ChEBI" id="CHEBI:59789"/>
    </ligand>
</feature>
<dbReference type="SUPFAM" id="SSF53335">
    <property type="entry name" value="S-adenosyl-L-methionine-dependent methyltransferases"/>
    <property type="match status" value="1"/>
</dbReference>
<dbReference type="Proteomes" id="UP000001916">
    <property type="component" value="Chromosome"/>
</dbReference>
<dbReference type="HOGENOM" id="CLU_065341_0_1_0"/>
<dbReference type="PANTHER" id="PTHR31760:SF0">
    <property type="entry name" value="S-ADENOSYL-L-METHIONINE-DEPENDENT METHYLTRANSFERASES SUPERFAMILY PROTEIN"/>
    <property type="match status" value="1"/>
</dbReference>
<keyword evidence="2 6" id="KW-0698">rRNA processing</keyword>
<keyword evidence="5 6" id="KW-0949">S-adenosyl-L-methionine</keyword>
<accession>D7BES2</accession>
<dbReference type="NCBIfam" id="TIGR00138">
    <property type="entry name" value="rsmG_gidB"/>
    <property type="match status" value="1"/>
</dbReference>
<dbReference type="KEGG" id="msv:Mesil_3195"/>
<dbReference type="OrthoDB" id="9808773at2"/>
<evidence type="ECO:0000256" key="6">
    <source>
        <dbReference type="HAMAP-Rule" id="MF_00074"/>
    </source>
</evidence>
<feature type="binding site" evidence="6">
    <location>
        <position position="88"/>
    </location>
    <ligand>
        <name>S-adenosyl-L-methionine</name>
        <dbReference type="ChEBI" id="CHEBI:59789"/>
    </ligand>
</feature>
<organism evidence="7 8">
    <name type="scientific">Allomeiothermus silvanus (strain ATCC 700542 / DSM 9946 / NBRC 106475 / NCIMB 13440 / VI-R2)</name>
    <name type="common">Thermus silvanus</name>
    <dbReference type="NCBI Taxonomy" id="526227"/>
    <lineage>
        <taxon>Bacteria</taxon>
        <taxon>Thermotogati</taxon>
        <taxon>Deinococcota</taxon>
        <taxon>Deinococci</taxon>
        <taxon>Thermales</taxon>
        <taxon>Thermaceae</taxon>
        <taxon>Allomeiothermus</taxon>
    </lineage>
</organism>
<dbReference type="PIRSF" id="PIRSF003078">
    <property type="entry name" value="GidB"/>
    <property type="match status" value="1"/>
</dbReference>
<dbReference type="STRING" id="526227.Mesil_3195"/>
<dbReference type="HAMAP" id="MF_00074">
    <property type="entry name" value="16SrRNA_methyltr_G"/>
    <property type="match status" value="1"/>
</dbReference>